<dbReference type="EMBL" id="BMAO01024549">
    <property type="protein sequence ID" value="GFQ96095.1"/>
    <property type="molecule type" value="Genomic_DNA"/>
</dbReference>
<comment type="caution">
    <text evidence="1">The sequence shown here is derived from an EMBL/GenBank/DDBJ whole genome shotgun (WGS) entry which is preliminary data.</text>
</comment>
<organism evidence="1 2">
    <name type="scientific">Trichonephila clavata</name>
    <name type="common">Joro spider</name>
    <name type="synonym">Nephila clavata</name>
    <dbReference type="NCBI Taxonomy" id="2740835"/>
    <lineage>
        <taxon>Eukaryota</taxon>
        <taxon>Metazoa</taxon>
        <taxon>Ecdysozoa</taxon>
        <taxon>Arthropoda</taxon>
        <taxon>Chelicerata</taxon>
        <taxon>Arachnida</taxon>
        <taxon>Araneae</taxon>
        <taxon>Araneomorphae</taxon>
        <taxon>Entelegynae</taxon>
        <taxon>Araneoidea</taxon>
        <taxon>Nephilidae</taxon>
        <taxon>Trichonephila</taxon>
    </lineage>
</organism>
<dbReference type="AlphaFoldDB" id="A0A8X6L382"/>
<dbReference type="Proteomes" id="UP000887116">
    <property type="component" value="Unassembled WGS sequence"/>
</dbReference>
<evidence type="ECO:0000313" key="1">
    <source>
        <dbReference type="EMBL" id="GFQ96095.1"/>
    </source>
</evidence>
<proteinExistence type="predicted"/>
<accession>A0A8X6L382</accession>
<feature type="non-terminal residue" evidence="1">
    <location>
        <position position="62"/>
    </location>
</feature>
<gene>
    <name evidence="1" type="ORF">TNCT_56111</name>
</gene>
<evidence type="ECO:0000313" key="2">
    <source>
        <dbReference type="Proteomes" id="UP000887116"/>
    </source>
</evidence>
<keyword evidence="2" id="KW-1185">Reference proteome</keyword>
<name>A0A8X6L382_TRICU</name>
<protein>
    <submittedName>
        <fullName evidence="1">Uncharacterized protein</fullName>
    </submittedName>
</protein>
<reference evidence="1" key="1">
    <citation type="submission" date="2020-07" db="EMBL/GenBank/DDBJ databases">
        <title>Multicomponent nature underlies the extraordinary mechanical properties of spider dragline silk.</title>
        <authorList>
            <person name="Kono N."/>
            <person name="Nakamura H."/>
            <person name="Mori M."/>
            <person name="Yoshida Y."/>
            <person name="Ohtoshi R."/>
            <person name="Malay A.D."/>
            <person name="Moran D.A.P."/>
            <person name="Tomita M."/>
            <person name="Numata K."/>
            <person name="Arakawa K."/>
        </authorList>
    </citation>
    <scope>NUCLEOTIDE SEQUENCE</scope>
</reference>
<sequence>SLDLGLHGCCSTEFGLSSNLIILFVEGEQETDDTETNRHRCGLGDWYCLMRQSKEVLLPNYT</sequence>